<dbReference type="EMBL" id="AP019389">
    <property type="protein sequence ID" value="BBI21480.1"/>
    <property type="molecule type" value="Genomic_DNA"/>
</dbReference>
<sequence length="195" mass="20408">MRRVLALLSLVAVAACKPPASDDYIERTRIEAPAEGPSEPIDSPDTQDAIWAPASENTRLLYGVPGERPLFAVECLSEGGEPMLGYTRFARADAHAKAVLALIGNGHVARLKIDAAQVGDVWRWEGAIEAADERLDVLTGNREIEATVPGAGSVILNPSALPGELVERCRALGEPLGGEPAMAPTPAPSASADPA</sequence>
<organism evidence="2 3">
    <name type="scientific">Qipengyuania flava</name>
    <dbReference type="NCBI Taxonomy" id="192812"/>
    <lineage>
        <taxon>Bacteria</taxon>
        <taxon>Pseudomonadati</taxon>
        <taxon>Pseudomonadota</taxon>
        <taxon>Alphaproteobacteria</taxon>
        <taxon>Sphingomonadales</taxon>
        <taxon>Erythrobacteraceae</taxon>
        <taxon>Qipengyuania</taxon>
    </lineage>
</organism>
<proteinExistence type="predicted"/>
<gene>
    <name evidence="2" type="ORF">EKJ_23270</name>
</gene>
<dbReference type="AlphaFoldDB" id="A0A3T1CKL6"/>
<feature type="compositionally biased region" description="Low complexity" evidence="1">
    <location>
        <begin position="180"/>
        <end position="195"/>
    </location>
</feature>
<evidence type="ECO:0000313" key="3">
    <source>
        <dbReference type="Proteomes" id="UP000290057"/>
    </source>
</evidence>
<reference evidence="2 3" key="1">
    <citation type="submission" date="2019-01" db="EMBL/GenBank/DDBJ databases">
        <title>Complete genome sequence of Erythrobacter flavus KJ5.</title>
        <authorList>
            <person name="Kanesaki Y."/>
            <person name="Brotosudarmo T."/>
            <person name="Moriuchi R."/>
            <person name="Awai K."/>
        </authorList>
    </citation>
    <scope>NUCLEOTIDE SEQUENCE [LARGE SCALE GENOMIC DNA]</scope>
    <source>
        <strain evidence="2 3">KJ5</strain>
    </source>
</reference>
<accession>A0A3T1CKL6</accession>
<evidence type="ECO:0000256" key="1">
    <source>
        <dbReference type="SAM" id="MobiDB-lite"/>
    </source>
</evidence>
<evidence type="ECO:0008006" key="4">
    <source>
        <dbReference type="Google" id="ProtNLM"/>
    </source>
</evidence>
<feature type="region of interest" description="Disordered" evidence="1">
    <location>
        <begin position="174"/>
        <end position="195"/>
    </location>
</feature>
<evidence type="ECO:0000313" key="2">
    <source>
        <dbReference type="EMBL" id="BBI21480.1"/>
    </source>
</evidence>
<dbReference type="PROSITE" id="PS51257">
    <property type="entry name" value="PROKAR_LIPOPROTEIN"/>
    <property type="match status" value="1"/>
</dbReference>
<dbReference type="RefSeq" id="WP_130586979.1">
    <property type="nucleotide sequence ID" value="NZ_AP019389.1"/>
</dbReference>
<protein>
    <recommendedName>
        <fullName evidence="4">Lipoprotein</fullName>
    </recommendedName>
</protein>
<dbReference type="Proteomes" id="UP000290057">
    <property type="component" value="Chromosome"/>
</dbReference>
<keyword evidence="3" id="KW-1185">Reference proteome</keyword>
<name>A0A3T1CKL6_9SPHN</name>